<evidence type="ECO:0000313" key="3">
    <source>
        <dbReference type="Proteomes" id="UP000602381"/>
    </source>
</evidence>
<evidence type="ECO:0008006" key="4">
    <source>
        <dbReference type="Google" id="ProtNLM"/>
    </source>
</evidence>
<evidence type="ECO:0000313" key="2">
    <source>
        <dbReference type="EMBL" id="GGO07088.1"/>
    </source>
</evidence>
<feature type="chain" id="PRO_5046183398" description="NIPSNAP domain-containing protein" evidence="1">
    <location>
        <begin position="24"/>
        <end position="259"/>
    </location>
</feature>
<evidence type="ECO:0000256" key="1">
    <source>
        <dbReference type="SAM" id="SignalP"/>
    </source>
</evidence>
<name>A0ABQ2L8X4_9PROT</name>
<dbReference type="Proteomes" id="UP000602381">
    <property type="component" value="Unassembled WGS sequence"/>
</dbReference>
<comment type="caution">
    <text evidence="2">The sequence shown here is derived from an EMBL/GenBank/DDBJ whole genome shotgun (WGS) entry which is preliminary data.</text>
</comment>
<reference evidence="3" key="1">
    <citation type="journal article" date="2019" name="Int. J. Syst. Evol. Microbiol.">
        <title>The Global Catalogue of Microorganisms (GCM) 10K type strain sequencing project: providing services to taxonomists for standard genome sequencing and annotation.</title>
        <authorList>
            <consortium name="The Broad Institute Genomics Platform"/>
            <consortium name="The Broad Institute Genome Sequencing Center for Infectious Disease"/>
            <person name="Wu L."/>
            <person name="Ma J."/>
        </authorList>
    </citation>
    <scope>NUCLEOTIDE SEQUENCE [LARGE SCALE GENOMIC DNA]</scope>
    <source>
        <strain evidence="3">JCM 17843</strain>
    </source>
</reference>
<organism evidence="2 3">
    <name type="scientific">Iodidimonas muriae</name>
    <dbReference type="NCBI Taxonomy" id="261467"/>
    <lineage>
        <taxon>Bacteria</taxon>
        <taxon>Pseudomonadati</taxon>
        <taxon>Pseudomonadota</taxon>
        <taxon>Alphaproteobacteria</taxon>
        <taxon>Iodidimonadales</taxon>
        <taxon>Iodidimonadaceae</taxon>
        <taxon>Iodidimonas</taxon>
    </lineage>
</organism>
<dbReference type="EMBL" id="BMOV01000002">
    <property type="protein sequence ID" value="GGO07088.1"/>
    <property type="molecule type" value="Genomic_DNA"/>
</dbReference>
<proteinExistence type="predicted"/>
<keyword evidence="1" id="KW-0732">Signal</keyword>
<feature type="signal peptide" evidence="1">
    <location>
        <begin position="1"/>
        <end position="23"/>
    </location>
</feature>
<keyword evidence="3" id="KW-1185">Reference proteome</keyword>
<sequence>MFRKWIGAVIAPVFLLLSATAFAQSDAPKREMITELEVDPAQMSAFEEHLKAMFDMAKEAGYPHDTYVAQWRNLYYLVTPIGQYADLDKVFASRGMVWEEGGDAFQDHYNGMQTSLLDSRSWLSRYAEEVSYKPAAGGSPDDGDVFMEIDSFSFKLGHWDEIEDMLADAKAIYEELEIPYAYDVYYEGIGMQGNQVTFISYAPDAATMARRNAEIEAMLDEHAGWKDLLERYFKIAKSSTTMHGMQRRDLTLIADQADQ</sequence>
<gene>
    <name evidence="2" type="ORF">GCM10007972_06060</name>
</gene>
<dbReference type="RefSeq" id="WP_150004207.1">
    <property type="nucleotide sequence ID" value="NZ_BMOV01000002.1"/>
</dbReference>
<accession>A0ABQ2L8X4</accession>
<protein>
    <recommendedName>
        <fullName evidence="4">NIPSNAP domain-containing protein</fullName>
    </recommendedName>
</protein>